<dbReference type="RefSeq" id="WP_188393136.1">
    <property type="nucleotide sequence ID" value="NZ_BMEV01000073.1"/>
</dbReference>
<dbReference type="AlphaFoldDB" id="A0A8J2XG97"/>
<evidence type="ECO:0000256" key="1">
    <source>
        <dbReference type="PROSITE-ProRule" id="PRU00285"/>
    </source>
</evidence>
<comment type="similarity">
    <text evidence="1 2">Belongs to the small heat shock protein (HSP20) family.</text>
</comment>
<dbReference type="CDD" id="cd06471">
    <property type="entry name" value="ACD_LpsHSP_like"/>
    <property type="match status" value="1"/>
</dbReference>
<comment type="caution">
    <text evidence="4">The sequence shown here is derived from an EMBL/GenBank/DDBJ whole genome shotgun (WGS) entry which is preliminary data.</text>
</comment>
<feature type="domain" description="SHSP" evidence="3">
    <location>
        <begin position="32"/>
        <end position="144"/>
    </location>
</feature>
<protein>
    <submittedName>
        <fullName evidence="4">18 kDa heat shock protein</fullName>
    </submittedName>
</protein>
<dbReference type="EMBL" id="BMEV01000073">
    <property type="protein sequence ID" value="GFZ87372.1"/>
    <property type="molecule type" value="Genomic_DNA"/>
</dbReference>
<dbReference type="Proteomes" id="UP000602050">
    <property type="component" value="Unassembled WGS sequence"/>
</dbReference>
<evidence type="ECO:0000256" key="2">
    <source>
        <dbReference type="RuleBase" id="RU003616"/>
    </source>
</evidence>
<keyword evidence="4" id="KW-0346">Stress response</keyword>
<dbReference type="InterPro" id="IPR002068">
    <property type="entry name" value="A-crystallin/Hsp20_dom"/>
</dbReference>
<organism evidence="4 5">
    <name type="scientific">Compostibacillus humi</name>
    <dbReference type="NCBI Taxonomy" id="1245525"/>
    <lineage>
        <taxon>Bacteria</taxon>
        <taxon>Bacillati</taxon>
        <taxon>Bacillota</taxon>
        <taxon>Bacilli</taxon>
        <taxon>Bacillales</taxon>
        <taxon>Bacillaceae</taxon>
        <taxon>Compostibacillus</taxon>
    </lineage>
</organism>
<gene>
    <name evidence="4" type="primary">hsp18</name>
    <name evidence="4" type="ORF">GCM10010978_28980</name>
</gene>
<proteinExistence type="inferred from homology"/>
<reference evidence="4" key="1">
    <citation type="journal article" date="2014" name="Int. J. Syst. Evol. Microbiol.">
        <title>Complete genome sequence of Corynebacterium casei LMG S-19264T (=DSM 44701T), isolated from a smear-ripened cheese.</title>
        <authorList>
            <consortium name="US DOE Joint Genome Institute (JGI-PGF)"/>
            <person name="Walter F."/>
            <person name="Albersmeier A."/>
            <person name="Kalinowski J."/>
            <person name="Ruckert C."/>
        </authorList>
    </citation>
    <scope>NUCLEOTIDE SEQUENCE</scope>
    <source>
        <strain evidence="4">CGMCC 1.12360</strain>
    </source>
</reference>
<dbReference type="Gene3D" id="2.60.40.790">
    <property type="match status" value="1"/>
</dbReference>
<dbReference type="PANTHER" id="PTHR11527">
    <property type="entry name" value="HEAT-SHOCK PROTEIN 20 FAMILY MEMBER"/>
    <property type="match status" value="1"/>
</dbReference>
<reference evidence="4" key="2">
    <citation type="submission" date="2020-09" db="EMBL/GenBank/DDBJ databases">
        <authorList>
            <person name="Sun Q."/>
            <person name="Zhou Y."/>
        </authorList>
    </citation>
    <scope>NUCLEOTIDE SEQUENCE</scope>
    <source>
        <strain evidence="4">CGMCC 1.12360</strain>
    </source>
</reference>
<dbReference type="PROSITE" id="PS01031">
    <property type="entry name" value="SHSP"/>
    <property type="match status" value="1"/>
</dbReference>
<sequence length="144" mass="17410">MFDLRPYKRKDDVFDQMLETFQDVFHRNFPIPFQSAKSFRTDIVEKDNAYYVQAELPGFKKDDITIEITDNYLTIRAKRDEMKQVEEKDKYIHRERSYGEFVRQFYVDDADQDNIKAKLEDGILHIEIPKLHSDKRKGRRIEIL</sequence>
<name>A0A8J2XG97_9BACI</name>
<dbReference type="SUPFAM" id="SSF49764">
    <property type="entry name" value="HSP20-like chaperones"/>
    <property type="match status" value="1"/>
</dbReference>
<evidence type="ECO:0000313" key="4">
    <source>
        <dbReference type="EMBL" id="GFZ87372.1"/>
    </source>
</evidence>
<evidence type="ECO:0000313" key="5">
    <source>
        <dbReference type="Proteomes" id="UP000602050"/>
    </source>
</evidence>
<accession>A0A8J2XG97</accession>
<keyword evidence="5" id="KW-1185">Reference proteome</keyword>
<dbReference type="InterPro" id="IPR008978">
    <property type="entry name" value="HSP20-like_chaperone"/>
</dbReference>
<dbReference type="Pfam" id="PF00011">
    <property type="entry name" value="HSP20"/>
    <property type="match status" value="1"/>
</dbReference>
<dbReference type="InterPro" id="IPR031107">
    <property type="entry name" value="Small_HSP"/>
</dbReference>
<evidence type="ECO:0000259" key="3">
    <source>
        <dbReference type="PROSITE" id="PS01031"/>
    </source>
</evidence>